<evidence type="ECO:0000256" key="1">
    <source>
        <dbReference type="SAM" id="MobiDB-lite"/>
    </source>
</evidence>
<proteinExistence type="predicted"/>
<dbReference type="GO" id="GO:0008017">
    <property type="term" value="F:microtubule binding"/>
    <property type="evidence" value="ECO:0007669"/>
    <property type="project" value="InterPro"/>
</dbReference>
<dbReference type="AlphaFoldDB" id="A0A2G9SEY4"/>
<keyword evidence="3" id="KW-1185">Reference proteome</keyword>
<dbReference type="PANTHER" id="PTHR46302:SF3">
    <property type="entry name" value="DOUBLECORTIN DOMAIN-CONTAINING PROTEIN 1"/>
    <property type="match status" value="1"/>
</dbReference>
<name>A0A2G9SEY4_AQUCT</name>
<feature type="compositionally biased region" description="Basic and acidic residues" evidence="1">
    <location>
        <begin position="93"/>
        <end position="102"/>
    </location>
</feature>
<organism evidence="2 3">
    <name type="scientific">Aquarana catesbeiana</name>
    <name type="common">American bullfrog</name>
    <name type="synonym">Rana catesbeiana</name>
    <dbReference type="NCBI Taxonomy" id="8400"/>
    <lineage>
        <taxon>Eukaryota</taxon>
        <taxon>Metazoa</taxon>
        <taxon>Chordata</taxon>
        <taxon>Craniata</taxon>
        <taxon>Vertebrata</taxon>
        <taxon>Euteleostomi</taxon>
        <taxon>Amphibia</taxon>
        <taxon>Batrachia</taxon>
        <taxon>Anura</taxon>
        <taxon>Neobatrachia</taxon>
        <taxon>Ranoidea</taxon>
        <taxon>Ranidae</taxon>
        <taxon>Aquarana</taxon>
    </lineage>
</organism>
<gene>
    <name evidence="2" type="ORF">AB205_0148050</name>
</gene>
<dbReference type="InterPro" id="IPR043188">
    <property type="entry name" value="DCDC1"/>
</dbReference>
<dbReference type="OrthoDB" id="9999986at2759"/>
<evidence type="ECO:0000313" key="3">
    <source>
        <dbReference type="Proteomes" id="UP000228934"/>
    </source>
</evidence>
<dbReference type="GO" id="GO:0030496">
    <property type="term" value="C:midbody"/>
    <property type="evidence" value="ECO:0007669"/>
    <property type="project" value="TreeGrafter"/>
</dbReference>
<dbReference type="EMBL" id="KV924867">
    <property type="protein sequence ID" value="PIO38655.1"/>
    <property type="molecule type" value="Genomic_DNA"/>
</dbReference>
<sequence length="165" mass="19166">MKNLALEVYGDIVAGAGLSVNYCAVQTTSEEQDVDNQEIQEEQIIVEENYLEELESPHKRAHRRIDASFTDFKYPWQQIPLDTEEPTDAGTEQDQHQKEKSYFRTPRKWLKIQQQQFEYVDGQIVNSAIPSLVLGVREIHQGGDVLLVNRDPDDLSQRWKYLEES</sequence>
<evidence type="ECO:0000313" key="2">
    <source>
        <dbReference type="EMBL" id="PIO38655.1"/>
    </source>
</evidence>
<accession>A0A2G9SEY4</accession>
<protein>
    <submittedName>
        <fullName evidence="2">Uncharacterized protein</fullName>
    </submittedName>
</protein>
<feature type="non-terminal residue" evidence="2">
    <location>
        <position position="165"/>
    </location>
</feature>
<dbReference type="Proteomes" id="UP000228934">
    <property type="component" value="Unassembled WGS sequence"/>
</dbReference>
<dbReference type="SUPFAM" id="SSF50370">
    <property type="entry name" value="Ricin B-like lectins"/>
    <property type="match status" value="1"/>
</dbReference>
<feature type="region of interest" description="Disordered" evidence="1">
    <location>
        <begin position="78"/>
        <end position="102"/>
    </location>
</feature>
<dbReference type="InterPro" id="IPR035992">
    <property type="entry name" value="Ricin_B-like_lectins"/>
</dbReference>
<dbReference type="GO" id="GO:1902412">
    <property type="term" value="P:regulation of mitotic cytokinesis"/>
    <property type="evidence" value="ECO:0007669"/>
    <property type="project" value="InterPro"/>
</dbReference>
<reference evidence="3" key="1">
    <citation type="journal article" date="2017" name="Nat. Commun.">
        <title>The North American bullfrog draft genome provides insight into hormonal regulation of long noncoding RNA.</title>
        <authorList>
            <person name="Hammond S.A."/>
            <person name="Warren R.L."/>
            <person name="Vandervalk B.P."/>
            <person name="Kucuk E."/>
            <person name="Khan H."/>
            <person name="Gibb E.A."/>
            <person name="Pandoh P."/>
            <person name="Kirk H."/>
            <person name="Zhao Y."/>
            <person name="Jones M."/>
            <person name="Mungall A.J."/>
            <person name="Coope R."/>
            <person name="Pleasance S."/>
            <person name="Moore R.A."/>
            <person name="Holt R.A."/>
            <person name="Round J.M."/>
            <person name="Ohora S."/>
            <person name="Walle B.V."/>
            <person name="Veldhoen N."/>
            <person name="Helbing C.C."/>
            <person name="Birol I."/>
        </authorList>
    </citation>
    <scope>NUCLEOTIDE SEQUENCE [LARGE SCALE GENOMIC DNA]</scope>
</reference>
<dbReference type="PANTHER" id="PTHR46302">
    <property type="entry name" value="DOUBLECORTIN DOMAIN-CONTAINING PROTEIN 1"/>
    <property type="match status" value="1"/>
</dbReference>